<dbReference type="EMBL" id="JAUEDM010000006">
    <property type="protein sequence ID" value="KAK3315032.1"/>
    <property type="molecule type" value="Genomic_DNA"/>
</dbReference>
<organism evidence="1 2">
    <name type="scientific">Apodospora peruviana</name>
    <dbReference type="NCBI Taxonomy" id="516989"/>
    <lineage>
        <taxon>Eukaryota</taxon>
        <taxon>Fungi</taxon>
        <taxon>Dikarya</taxon>
        <taxon>Ascomycota</taxon>
        <taxon>Pezizomycotina</taxon>
        <taxon>Sordariomycetes</taxon>
        <taxon>Sordariomycetidae</taxon>
        <taxon>Sordariales</taxon>
        <taxon>Lasiosphaeriaceae</taxon>
        <taxon>Apodospora</taxon>
    </lineage>
</organism>
<proteinExistence type="predicted"/>
<reference evidence="1" key="1">
    <citation type="journal article" date="2023" name="Mol. Phylogenet. Evol.">
        <title>Genome-scale phylogeny and comparative genomics of the fungal order Sordariales.</title>
        <authorList>
            <person name="Hensen N."/>
            <person name="Bonometti L."/>
            <person name="Westerberg I."/>
            <person name="Brannstrom I.O."/>
            <person name="Guillou S."/>
            <person name="Cros-Aarteil S."/>
            <person name="Calhoun S."/>
            <person name="Haridas S."/>
            <person name="Kuo A."/>
            <person name="Mondo S."/>
            <person name="Pangilinan J."/>
            <person name="Riley R."/>
            <person name="LaButti K."/>
            <person name="Andreopoulos B."/>
            <person name="Lipzen A."/>
            <person name="Chen C."/>
            <person name="Yan M."/>
            <person name="Daum C."/>
            <person name="Ng V."/>
            <person name="Clum A."/>
            <person name="Steindorff A."/>
            <person name="Ohm R.A."/>
            <person name="Martin F."/>
            <person name="Silar P."/>
            <person name="Natvig D.O."/>
            <person name="Lalanne C."/>
            <person name="Gautier V."/>
            <person name="Ament-Velasquez S.L."/>
            <person name="Kruys A."/>
            <person name="Hutchinson M.I."/>
            <person name="Powell A.J."/>
            <person name="Barry K."/>
            <person name="Miller A.N."/>
            <person name="Grigoriev I.V."/>
            <person name="Debuchy R."/>
            <person name="Gladieux P."/>
            <person name="Hiltunen Thoren M."/>
            <person name="Johannesson H."/>
        </authorList>
    </citation>
    <scope>NUCLEOTIDE SEQUENCE</scope>
    <source>
        <strain evidence="1">CBS 118394</strain>
    </source>
</reference>
<dbReference type="Proteomes" id="UP001283341">
    <property type="component" value="Unassembled WGS sequence"/>
</dbReference>
<evidence type="ECO:0000313" key="1">
    <source>
        <dbReference type="EMBL" id="KAK3315032.1"/>
    </source>
</evidence>
<reference evidence="1" key="2">
    <citation type="submission" date="2023-06" db="EMBL/GenBank/DDBJ databases">
        <authorList>
            <consortium name="Lawrence Berkeley National Laboratory"/>
            <person name="Haridas S."/>
            <person name="Hensen N."/>
            <person name="Bonometti L."/>
            <person name="Westerberg I."/>
            <person name="Brannstrom I.O."/>
            <person name="Guillou S."/>
            <person name="Cros-Aarteil S."/>
            <person name="Calhoun S."/>
            <person name="Kuo A."/>
            <person name="Mondo S."/>
            <person name="Pangilinan J."/>
            <person name="Riley R."/>
            <person name="Labutti K."/>
            <person name="Andreopoulos B."/>
            <person name="Lipzen A."/>
            <person name="Chen C."/>
            <person name="Yanf M."/>
            <person name="Daum C."/>
            <person name="Ng V."/>
            <person name="Clum A."/>
            <person name="Steindorff A."/>
            <person name="Ohm R."/>
            <person name="Martin F."/>
            <person name="Silar P."/>
            <person name="Natvig D."/>
            <person name="Lalanne C."/>
            <person name="Gautier V."/>
            <person name="Ament-Velasquez S.L."/>
            <person name="Kruys A."/>
            <person name="Hutchinson M.I."/>
            <person name="Powell A.J."/>
            <person name="Barry K."/>
            <person name="Miller A.N."/>
            <person name="Grigoriev I.V."/>
            <person name="Debuchy R."/>
            <person name="Gladieux P."/>
            <person name="Thoren M.H."/>
            <person name="Johannesson H."/>
        </authorList>
    </citation>
    <scope>NUCLEOTIDE SEQUENCE</scope>
    <source>
        <strain evidence="1">CBS 118394</strain>
    </source>
</reference>
<evidence type="ECO:0000313" key="2">
    <source>
        <dbReference type="Proteomes" id="UP001283341"/>
    </source>
</evidence>
<dbReference type="AlphaFoldDB" id="A0AAE0M0X4"/>
<name>A0AAE0M0X4_9PEZI</name>
<protein>
    <submittedName>
        <fullName evidence="1">Uncharacterized protein</fullName>
    </submittedName>
</protein>
<gene>
    <name evidence="1" type="ORF">B0H66DRAFT_331516</name>
</gene>
<accession>A0AAE0M0X4</accession>
<sequence length="232" mass="26713">MAGHPQDRRVRYNPFPNNIALSSQLKDRQNASTKSITLLCKSRVFGKQEQLLFYRCQKEVNKEKDIIIKFVAVRQPYVKAINQQTRRKPPDRSLLSSVVSRVFLFVACMFPPPRTAHVYLHCGPILFLCSRLDFGSLVRPYCAHICNCSHWSIFPDMAGSSITGYNHAFKSFPGPQPNSNQPLTADQHTRTKSFTLSCLFLPLGFHDIRYWSEMGIKMQKKEQNRRISLVCM</sequence>
<comment type="caution">
    <text evidence="1">The sequence shown here is derived from an EMBL/GenBank/DDBJ whole genome shotgun (WGS) entry which is preliminary data.</text>
</comment>
<keyword evidence="2" id="KW-1185">Reference proteome</keyword>